<sequence length="342" mass="38288">MDNYDWDTVMHFGDPMDSPTSKFDHLPTPPHSLDGSPEADAPETNDTLVSVSTTFFPAAQHHPHQPDLILLSKDAVHFYVHSDILLEASDNRFRAMLPHAVSEGDEQPVLDVPESSAVLNVILHAIYALSCSHYAPPFDTLVKAVESMPVYGLNPKSMIRPSTPLFTLLLSQAPLFPLELYALAAQFQIEELAVPTSAHLLAFPLSRLTDQDVDRIGASYLKRRVIVHVMFFLLNNYRLFFLHFGRVEALKRVLLPPPHPHPQTSTCDFQMQKGLCRAWALASAYLVWDVRPDMSTNALESALRPLAQHLSCDLCKNALDDRIRNLIIQWSVVKVGVHSSCL</sequence>
<name>A0AAD7E5E0_9AGAR</name>
<comment type="caution">
    <text evidence="3">The sequence shown here is derived from an EMBL/GenBank/DDBJ whole genome shotgun (WGS) entry which is preliminary data.</text>
</comment>
<reference evidence="3" key="1">
    <citation type="submission" date="2023-03" db="EMBL/GenBank/DDBJ databases">
        <title>Massive genome expansion in bonnet fungi (Mycena s.s.) driven by repeated elements and novel gene families across ecological guilds.</title>
        <authorList>
            <consortium name="Lawrence Berkeley National Laboratory"/>
            <person name="Harder C.B."/>
            <person name="Miyauchi S."/>
            <person name="Viragh M."/>
            <person name="Kuo A."/>
            <person name="Thoen E."/>
            <person name="Andreopoulos B."/>
            <person name="Lu D."/>
            <person name="Skrede I."/>
            <person name="Drula E."/>
            <person name="Henrissat B."/>
            <person name="Morin E."/>
            <person name="Kohler A."/>
            <person name="Barry K."/>
            <person name="LaButti K."/>
            <person name="Morin E."/>
            <person name="Salamov A."/>
            <person name="Lipzen A."/>
            <person name="Mereny Z."/>
            <person name="Hegedus B."/>
            <person name="Baldrian P."/>
            <person name="Stursova M."/>
            <person name="Weitz H."/>
            <person name="Taylor A."/>
            <person name="Grigoriev I.V."/>
            <person name="Nagy L.G."/>
            <person name="Martin F."/>
            <person name="Kauserud H."/>
        </authorList>
    </citation>
    <scope>NUCLEOTIDE SEQUENCE</scope>
    <source>
        <strain evidence="3">9144</strain>
    </source>
</reference>
<feature type="domain" description="BTB" evidence="2">
    <location>
        <begin position="66"/>
        <end position="127"/>
    </location>
</feature>
<proteinExistence type="predicted"/>
<organism evidence="3 4">
    <name type="scientific">Mycena pura</name>
    <dbReference type="NCBI Taxonomy" id="153505"/>
    <lineage>
        <taxon>Eukaryota</taxon>
        <taxon>Fungi</taxon>
        <taxon>Dikarya</taxon>
        <taxon>Basidiomycota</taxon>
        <taxon>Agaricomycotina</taxon>
        <taxon>Agaricomycetes</taxon>
        <taxon>Agaricomycetidae</taxon>
        <taxon>Agaricales</taxon>
        <taxon>Marasmiineae</taxon>
        <taxon>Mycenaceae</taxon>
        <taxon>Mycena</taxon>
    </lineage>
</organism>
<dbReference type="Proteomes" id="UP001219525">
    <property type="component" value="Unassembled WGS sequence"/>
</dbReference>
<evidence type="ECO:0000313" key="3">
    <source>
        <dbReference type="EMBL" id="KAJ7228721.1"/>
    </source>
</evidence>
<evidence type="ECO:0000313" key="4">
    <source>
        <dbReference type="Proteomes" id="UP001219525"/>
    </source>
</evidence>
<feature type="region of interest" description="Disordered" evidence="1">
    <location>
        <begin position="17"/>
        <end position="44"/>
    </location>
</feature>
<keyword evidence="4" id="KW-1185">Reference proteome</keyword>
<dbReference type="Gene3D" id="3.30.710.10">
    <property type="entry name" value="Potassium Channel Kv1.1, Chain A"/>
    <property type="match status" value="1"/>
</dbReference>
<dbReference type="InterPro" id="IPR011333">
    <property type="entry name" value="SKP1/BTB/POZ_sf"/>
</dbReference>
<dbReference type="EMBL" id="JARJCW010000002">
    <property type="protein sequence ID" value="KAJ7228721.1"/>
    <property type="molecule type" value="Genomic_DNA"/>
</dbReference>
<protein>
    <recommendedName>
        <fullName evidence="2">BTB domain-containing protein</fullName>
    </recommendedName>
</protein>
<accession>A0AAD7E5E0</accession>
<gene>
    <name evidence="3" type="ORF">GGX14DRAFT_509410</name>
</gene>
<dbReference type="AlphaFoldDB" id="A0AAD7E5E0"/>
<dbReference type="PROSITE" id="PS50097">
    <property type="entry name" value="BTB"/>
    <property type="match status" value="1"/>
</dbReference>
<evidence type="ECO:0000259" key="2">
    <source>
        <dbReference type="PROSITE" id="PS50097"/>
    </source>
</evidence>
<evidence type="ECO:0000256" key="1">
    <source>
        <dbReference type="SAM" id="MobiDB-lite"/>
    </source>
</evidence>
<dbReference type="InterPro" id="IPR000210">
    <property type="entry name" value="BTB/POZ_dom"/>
</dbReference>